<sequence length="56" mass="6466">MKLLSEAFMTYDRLAFTRLNHEVMLPSDLDEALDTKLGIKKITAKIEAHLKECEDQ</sequence>
<proteinExistence type="predicted"/>
<evidence type="ECO:0000313" key="1">
    <source>
        <dbReference type="EMBL" id="WYY26289.1"/>
    </source>
</evidence>
<reference evidence="1" key="1">
    <citation type="submission" date="2024-03" db="EMBL/GenBank/DDBJ databases">
        <title>The Complete Genome of 'Candidatus Phytoplasma fraxini' AshY1 from the Ash Yellows Group.</title>
        <authorList>
            <person name="Boehm J.W."/>
            <person name="Huettel B."/>
            <person name="Schneider B."/>
            <person name="Kube M."/>
        </authorList>
    </citation>
    <scope>NUCLEOTIDE SEQUENCE [LARGE SCALE GENOMIC DNA]</scope>
    <source>
        <strain evidence="1">AshY1</strain>
    </source>
</reference>
<name>A0ABZ2U8I5_ASHYP</name>
<dbReference type="Proteomes" id="UP001484199">
    <property type="component" value="Chromosome"/>
</dbReference>
<gene>
    <name evidence="1" type="ORF">AshY1_01470</name>
</gene>
<keyword evidence="2" id="KW-1185">Reference proteome</keyword>
<organism evidence="1 2">
    <name type="scientific">Ash yellows phytoplasma</name>
    <dbReference type="NCBI Taxonomy" id="35780"/>
    <lineage>
        <taxon>Bacteria</taxon>
        <taxon>Bacillati</taxon>
        <taxon>Mycoplasmatota</taxon>
        <taxon>Mollicutes</taxon>
        <taxon>Acholeplasmatales</taxon>
        <taxon>Acholeplasmataceae</taxon>
        <taxon>Candidatus Phytoplasma</taxon>
        <taxon>16SrVII (Ash yellows group)</taxon>
    </lineage>
</organism>
<dbReference type="RefSeq" id="WP_341266698.1">
    <property type="nucleotide sequence ID" value="NZ_CP146843.1"/>
</dbReference>
<protein>
    <submittedName>
        <fullName evidence="1">Uncharacterized protein</fullName>
    </submittedName>
</protein>
<dbReference type="EMBL" id="CP146843">
    <property type="protein sequence ID" value="WYY26289.1"/>
    <property type="molecule type" value="Genomic_DNA"/>
</dbReference>
<evidence type="ECO:0000313" key="2">
    <source>
        <dbReference type="Proteomes" id="UP001484199"/>
    </source>
</evidence>
<accession>A0ABZ2U8I5</accession>